<reference evidence="2 3" key="1">
    <citation type="journal article" date="2016" name="Sci. Rep.">
        <title>The genome sequence of the outbreeding globe artichoke constructed de novo incorporating a phase-aware low-pass sequencing strategy of F1 progeny.</title>
        <authorList>
            <person name="Scaglione D."/>
            <person name="Reyes-Chin-Wo S."/>
            <person name="Acquadro A."/>
            <person name="Froenicke L."/>
            <person name="Portis E."/>
            <person name="Beitel C."/>
            <person name="Tirone M."/>
            <person name="Mauro R."/>
            <person name="Lo Monaco A."/>
            <person name="Mauromicale G."/>
            <person name="Faccioli P."/>
            <person name="Cattivelli L."/>
            <person name="Rieseberg L."/>
            <person name="Michelmore R."/>
            <person name="Lanteri S."/>
        </authorList>
    </citation>
    <scope>NUCLEOTIDE SEQUENCE [LARGE SCALE GENOMIC DNA]</scope>
    <source>
        <strain evidence="2">2C</strain>
    </source>
</reference>
<feature type="region of interest" description="Disordered" evidence="1">
    <location>
        <begin position="28"/>
        <end position="49"/>
    </location>
</feature>
<proteinExistence type="predicted"/>
<organism evidence="2 3">
    <name type="scientific">Cynara cardunculus var. scolymus</name>
    <name type="common">Globe artichoke</name>
    <name type="synonym">Cynara scolymus</name>
    <dbReference type="NCBI Taxonomy" id="59895"/>
    <lineage>
        <taxon>Eukaryota</taxon>
        <taxon>Viridiplantae</taxon>
        <taxon>Streptophyta</taxon>
        <taxon>Embryophyta</taxon>
        <taxon>Tracheophyta</taxon>
        <taxon>Spermatophyta</taxon>
        <taxon>Magnoliopsida</taxon>
        <taxon>eudicotyledons</taxon>
        <taxon>Gunneridae</taxon>
        <taxon>Pentapetalae</taxon>
        <taxon>asterids</taxon>
        <taxon>campanulids</taxon>
        <taxon>Asterales</taxon>
        <taxon>Asteraceae</taxon>
        <taxon>Carduoideae</taxon>
        <taxon>Cardueae</taxon>
        <taxon>Carduinae</taxon>
        <taxon>Cynara</taxon>
    </lineage>
</organism>
<protein>
    <submittedName>
        <fullName evidence="2">Uncharacterized protein</fullName>
    </submittedName>
</protein>
<keyword evidence="3" id="KW-1185">Reference proteome</keyword>
<accession>A0A103IWT5</accession>
<name>A0A103IWT5_CYNCS</name>
<evidence type="ECO:0000256" key="1">
    <source>
        <dbReference type="SAM" id="MobiDB-lite"/>
    </source>
</evidence>
<comment type="caution">
    <text evidence="2">The sequence shown here is derived from an EMBL/GenBank/DDBJ whole genome shotgun (WGS) entry which is preliminary data.</text>
</comment>
<dbReference type="EMBL" id="LEKV01009699">
    <property type="protein sequence ID" value="KVF21784.1"/>
    <property type="molecule type" value="Genomic_DNA"/>
</dbReference>
<evidence type="ECO:0000313" key="2">
    <source>
        <dbReference type="EMBL" id="KVF21784.1"/>
    </source>
</evidence>
<dbReference type="Proteomes" id="UP000243975">
    <property type="component" value="Unassembled WGS sequence"/>
</dbReference>
<evidence type="ECO:0000313" key="3">
    <source>
        <dbReference type="Proteomes" id="UP000243975"/>
    </source>
</evidence>
<sequence length="80" mass="8987">MDVETSSSSQPMVSKRILRSRILKPLPAEEAVQKRKSTHTTKNENNSKLARVANEVEDELLYVDGLLCQNLHVQRSSPAI</sequence>
<feature type="non-terminal residue" evidence="2">
    <location>
        <position position="80"/>
    </location>
</feature>
<gene>
    <name evidence="2" type="ORF">Ccrd_026841</name>
</gene>
<dbReference type="Gramene" id="KVF21784">
    <property type="protein sequence ID" value="KVF21784"/>
    <property type="gene ID" value="Ccrd_026841"/>
</dbReference>
<dbReference type="AlphaFoldDB" id="A0A103IWT5"/>